<feature type="domain" description="YvlB/LiaX N-terminal" evidence="2">
    <location>
        <begin position="94"/>
        <end position="119"/>
    </location>
</feature>
<accession>A0A7C1NJN6</accession>
<name>A0A7C1NJN6_UNCC3</name>
<dbReference type="Pfam" id="PF22747">
    <property type="entry name" value="Zn_ribbon_DUF2089"/>
    <property type="match status" value="1"/>
</dbReference>
<evidence type="ECO:0000259" key="1">
    <source>
        <dbReference type="Pfam" id="PF09862"/>
    </source>
</evidence>
<gene>
    <name evidence="4" type="ORF">ENI13_00855</name>
</gene>
<dbReference type="AlphaFoldDB" id="A0A7C1NJN6"/>
<dbReference type="Proteomes" id="UP000885695">
    <property type="component" value="Unassembled WGS sequence"/>
</dbReference>
<organism evidence="4">
    <name type="scientific">candidate division CPR3 bacterium</name>
    <dbReference type="NCBI Taxonomy" id="2268181"/>
    <lineage>
        <taxon>Bacteria</taxon>
        <taxon>Bacteria division CPR3</taxon>
    </lineage>
</organism>
<dbReference type="InterPro" id="IPR053959">
    <property type="entry name" value="YvlB/LiaX_N"/>
</dbReference>
<protein>
    <submittedName>
        <fullName evidence="4">DUF2089 domain-containing protein</fullName>
    </submittedName>
</protein>
<dbReference type="InterPro" id="IPR013324">
    <property type="entry name" value="RNA_pol_sigma_r3/r4-like"/>
</dbReference>
<dbReference type="SUPFAM" id="SSF88659">
    <property type="entry name" value="Sigma3 and sigma4 domains of RNA polymerase sigma factors"/>
    <property type="match status" value="1"/>
</dbReference>
<dbReference type="InterPro" id="IPR018658">
    <property type="entry name" value="DUF2089"/>
</dbReference>
<dbReference type="EMBL" id="DRHL01000044">
    <property type="protein sequence ID" value="HEB13510.1"/>
    <property type="molecule type" value="Genomic_DNA"/>
</dbReference>
<dbReference type="Pfam" id="PF22746">
    <property type="entry name" value="SHOCT-like_DUF2089-C"/>
    <property type="match status" value="1"/>
</dbReference>
<dbReference type="InterPro" id="IPR036388">
    <property type="entry name" value="WH-like_DNA-bd_sf"/>
</dbReference>
<evidence type="ECO:0000259" key="3">
    <source>
        <dbReference type="Pfam" id="PF22747"/>
    </source>
</evidence>
<proteinExistence type="predicted"/>
<evidence type="ECO:0000259" key="2">
    <source>
        <dbReference type="Pfam" id="PF22746"/>
    </source>
</evidence>
<comment type="caution">
    <text evidence="4">The sequence shown here is derived from an EMBL/GenBank/DDBJ whole genome shotgun (WGS) entry which is preliminary data.</text>
</comment>
<feature type="domain" description="DUF2089" evidence="3">
    <location>
        <begin position="8"/>
        <end position="38"/>
    </location>
</feature>
<sequence length="119" mass="13550">MNRLSGRCPYCYGKMEIERLRCTSCKIAIEGKFPISRLSQLNTEQQRFIELFVLSSGSLKEMAQKLNVSYPTVRNRLDRVIEALKGKMKPLEEQKGQILDAVEEGKLSAEEAADLIKQL</sequence>
<reference evidence="4" key="1">
    <citation type="journal article" date="2020" name="mSystems">
        <title>Genome- and Community-Level Interaction Insights into Carbon Utilization and Element Cycling Functions of Hydrothermarchaeota in Hydrothermal Sediment.</title>
        <authorList>
            <person name="Zhou Z."/>
            <person name="Liu Y."/>
            <person name="Xu W."/>
            <person name="Pan J."/>
            <person name="Luo Z.H."/>
            <person name="Li M."/>
        </authorList>
    </citation>
    <scope>NUCLEOTIDE SEQUENCE [LARGE SCALE GENOMIC DNA]</scope>
    <source>
        <strain evidence="4">HyVt-369</strain>
    </source>
</reference>
<dbReference type="Gene3D" id="1.10.10.10">
    <property type="entry name" value="Winged helix-like DNA-binding domain superfamily/Winged helix DNA-binding domain"/>
    <property type="match status" value="1"/>
</dbReference>
<evidence type="ECO:0000313" key="4">
    <source>
        <dbReference type="EMBL" id="HEB13510.1"/>
    </source>
</evidence>
<dbReference type="Pfam" id="PF09862">
    <property type="entry name" value="DUF2089"/>
    <property type="match status" value="1"/>
</dbReference>
<dbReference type="InterPro" id="IPR053957">
    <property type="entry name" value="DUF2089_Zn_ribbon"/>
</dbReference>
<feature type="domain" description="DUF2089" evidence="1">
    <location>
        <begin position="41"/>
        <end position="86"/>
    </location>
</feature>